<dbReference type="InterPro" id="IPR001096">
    <property type="entry name" value="Peptidase_C13"/>
</dbReference>
<organism evidence="2 3">
    <name type="scientific">Cirrhinus molitorella</name>
    <name type="common">mud carp</name>
    <dbReference type="NCBI Taxonomy" id="172907"/>
    <lineage>
        <taxon>Eukaryota</taxon>
        <taxon>Metazoa</taxon>
        <taxon>Chordata</taxon>
        <taxon>Craniata</taxon>
        <taxon>Vertebrata</taxon>
        <taxon>Euteleostomi</taxon>
        <taxon>Actinopterygii</taxon>
        <taxon>Neopterygii</taxon>
        <taxon>Teleostei</taxon>
        <taxon>Ostariophysi</taxon>
        <taxon>Cypriniformes</taxon>
        <taxon>Cyprinidae</taxon>
        <taxon>Labeoninae</taxon>
        <taxon>Labeonini</taxon>
        <taxon>Cirrhinus</taxon>
    </lineage>
</organism>
<name>A0ABR3NHS6_9TELE</name>
<sequence length="129" mass="14104">MLFLYRNPYPGNIINKPNGSDVYAGVPKDYSGEDVTAENFLAALKGDSYAVKKSNPKVIVRRSEKNSKISKFLKGAADRDVGNTDFSMLMACCTSSQSGTITRDYTSSRLGPASLLKTSDGTNTHKHFR</sequence>
<dbReference type="Pfam" id="PF01650">
    <property type="entry name" value="Peptidase_C13"/>
    <property type="match status" value="1"/>
</dbReference>
<dbReference type="PANTHER" id="PTHR12000:SF21">
    <property type="entry name" value="LEGUMAIN-RELATED"/>
    <property type="match status" value="1"/>
</dbReference>
<dbReference type="Proteomes" id="UP001558613">
    <property type="component" value="Unassembled WGS sequence"/>
</dbReference>
<reference evidence="2 3" key="1">
    <citation type="submission" date="2023-09" db="EMBL/GenBank/DDBJ databases">
        <authorList>
            <person name="Wang M."/>
        </authorList>
    </citation>
    <scope>NUCLEOTIDE SEQUENCE [LARGE SCALE GENOMIC DNA]</scope>
    <source>
        <strain evidence="2">GT-2023</strain>
        <tissue evidence="2">Liver</tissue>
    </source>
</reference>
<dbReference type="PANTHER" id="PTHR12000">
    <property type="entry name" value="HEMOGLOBINASE FAMILY MEMBER"/>
    <property type="match status" value="1"/>
</dbReference>
<evidence type="ECO:0000256" key="1">
    <source>
        <dbReference type="ARBA" id="ARBA00009941"/>
    </source>
</evidence>
<protein>
    <submittedName>
        <fullName evidence="2">Uncharacterized protein</fullName>
    </submittedName>
</protein>
<gene>
    <name evidence="2" type="ORF">QQF64_036146</name>
</gene>
<proteinExistence type="inferred from homology"/>
<accession>A0ABR3NHS6</accession>
<evidence type="ECO:0000313" key="2">
    <source>
        <dbReference type="EMBL" id="KAL1276523.1"/>
    </source>
</evidence>
<comment type="caution">
    <text evidence="2">The sequence shown here is derived from an EMBL/GenBank/DDBJ whole genome shotgun (WGS) entry which is preliminary data.</text>
</comment>
<dbReference type="EMBL" id="JAYMGO010000004">
    <property type="protein sequence ID" value="KAL1276523.1"/>
    <property type="molecule type" value="Genomic_DNA"/>
</dbReference>
<dbReference type="Gene3D" id="3.40.50.1460">
    <property type="match status" value="1"/>
</dbReference>
<comment type="similarity">
    <text evidence="1">Belongs to the peptidase C13 family.</text>
</comment>
<evidence type="ECO:0000313" key="3">
    <source>
        <dbReference type="Proteomes" id="UP001558613"/>
    </source>
</evidence>
<keyword evidence="3" id="KW-1185">Reference proteome</keyword>